<feature type="transmembrane region" description="Helical" evidence="1">
    <location>
        <begin position="21"/>
        <end position="46"/>
    </location>
</feature>
<evidence type="ECO:0000256" key="1">
    <source>
        <dbReference type="SAM" id="Phobius"/>
    </source>
</evidence>
<protein>
    <submittedName>
        <fullName evidence="2">Uncharacterized protein</fullName>
    </submittedName>
</protein>
<gene>
    <name evidence="2" type="ORF">H9964_07145</name>
</gene>
<accession>A0A9D2JZF5</accession>
<dbReference type="Proteomes" id="UP000824102">
    <property type="component" value="Unassembled WGS sequence"/>
</dbReference>
<dbReference type="AlphaFoldDB" id="A0A9D2JZF5"/>
<sequence>MKKQQPFFYKDGPVKYVRRIKAAYTLFSALFIVAFMVLLVFAFNGSAVGKPVFFSVAAVLLIGYFISYGFYTSRVTLGTVLGIETTDLVVHLHTPRKTYTYDVRMGCVGVREYKNRFVAVFETQDSRDSFIFYKHAPLSSYSDGQFTLSDIARFASGSPESSG</sequence>
<keyword evidence="1" id="KW-0812">Transmembrane</keyword>
<evidence type="ECO:0000313" key="3">
    <source>
        <dbReference type="Proteomes" id="UP000824102"/>
    </source>
</evidence>
<evidence type="ECO:0000313" key="2">
    <source>
        <dbReference type="EMBL" id="HIZ73340.1"/>
    </source>
</evidence>
<organism evidence="2 3">
    <name type="scientific">Candidatus Gallimonas intestinavium</name>
    <dbReference type="NCBI Taxonomy" id="2838603"/>
    <lineage>
        <taxon>Bacteria</taxon>
        <taxon>Bacillati</taxon>
        <taxon>Bacillota</taxon>
        <taxon>Clostridia</taxon>
        <taxon>Candidatus Gallimonas</taxon>
    </lineage>
</organism>
<keyword evidence="1" id="KW-0472">Membrane</keyword>
<keyword evidence="1" id="KW-1133">Transmembrane helix</keyword>
<reference evidence="2" key="1">
    <citation type="journal article" date="2021" name="PeerJ">
        <title>Extensive microbial diversity within the chicken gut microbiome revealed by metagenomics and culture.</title>
        <authorList>
            <person name="Gilroy R."/>
            <person name="Ravi A."/>
            <person name="Getino M."/>
            <person name="Pursley I."/>
            <person name="Horton D.L."/>
            <person name="Alikhan N.F."/>
            <person name="Baker D."/>
            <person name="Gharbi K."/>
            <person name="Hall N."/>
            <person name="Watson M."/>
            <person name="Adriaenssens E.M."/>
            <person name="Foster-Nyarko E."/>
            <person name="Jarju S."/>
            <person name="Secka A."/>
            <person name="Antonio M."/>
            <person name="Oren A."/>
            <person name="Chaudhuri R.R."/>
            <person name="La Ragione R."/>
            <person name="Hildebrand F."/>
            <person name="Pallen M.J."/>
        </authorList>
    </citation>
    <scope>NUCLEOTIDE SEQUENCE</scope>
    <source>
        <strain evidence="2">ChiW7-2402</strain>
    </source>
</reference>
<name>A0A9D2JZF5_9FIRM</name>
<dbReference type="EMBL" id="DXBB01000103">
    <property type="protein sequence ID" value="HIZ73340.1"/>
    <property type="molecule type" value="Genomic_DNA"/>
</dbReference>
<comment type="caution">
    <text evidence="2">The sequence shown here is derived from an EMBL/GenBank/DDBJ whole genome shotgun (WGS) entry which is preliminary data.</text>
</comment>
<proteinExistence type="predicted"/>
<feature type="transmembrane region" description="Helical" evidence="1">
    <location>
        <begin position="52"/>
        <end position="71"/>
    </location>
</feature>
<reference evidence="2" key="2">
    <citation type="submission" date="2021-04" db="EMBL/GenBank/DDBJ databases">
        <authorList>
            <person name="Gilroy R."/>
        </authorList>
    </citation>
    <scope>NUCLEOTIDE SEQUENCE</scope>
    <source>
        <strain evidence="2">ChiW7-2402</strain>
    </source>
</reference>